<dbReference type="Pfam" id="PF00334">
    <property type="entry name" value="NDK"/>
    <property type="match status" value="1"/>
</dbReference>
<name>A0AAV7MC08_PLEWA</name>
<evidence type="ECO:0000256" key="7">
    <source>
        <dbReference type="SAM" id="MobiDB-lite"/>
    </source>
</evidence>
<evidence type="ECO:0000256" key="5">
    <source>
        <dbReference type="ARBA" id="ARBA00022777"/>
    </source>
</evidence>
<accession>A0AAV7MC08</accession>
<dbReference type="InterPro" id="IPR034907">
    <property type="entry name" value="NDK-like_dom"/>
</dbReference>
<evidence type="ECO:0000256" key="3">
    <source>
        <dbReference type="ARBA" id="ARBA00012966"/>
    </source>
</evidence>
<dbReference type="PANTHER" id="PTHR11349">
    <property type="entry name" value="NUCLEOSIDE DIPHOSPHATE KINASE"/>
    <property type="match status" value="1"/>
</dbReference>
<comment type="caution">
    <text evidence="9">The sequence shown here is derived from an EMBL/GenBank/DDBJ whole genome shotgun (WGS) entry which is preliminary data.</text>
</comment>
<dbReference type="Gene3D" id="3.30.70.141">
    <property type="entry name" value="Nucleoside diphosphate kinase-like domain"/>
    <property type="match status" value="2"/>
</dbReference>
<feature type="domain" description="Nucleoside diphosphate kinase-like" evidence="8">
    <location>
        <begin position="96"/>
        <end position="199"/>
    </location>
</feature>
<evidence type="ECO:0000313" key="10">
    <source>
        <dbReference type="Proteomes" id="UP001066276"/>
    </source>
</evidence>
<sequence>MGNRTLRDLCWDLRHFLVSIHLENLAVKRSLLQALRHSPSAGQLLNRHPEAPPSRTKTHSGSPDAPLLWQQRWSQRSSRLSRCQVQKGNMSGNGITERTFICIKPDGVQQGLEGEIIKRFEQKGYRMVAMKFMQVWEGFNVVKTGRVMLGETNPVDSRPGTIRGDFCVQVGRNICHSSDSVESAKKEINLWFKPEELISYTSCANEGIKGN</sequence>
<evidence type="ECO:0000256" key="6">
    <source>
        <dbReference type="PROSITE-ProRule" id="PRU00706"/>
    </source>
</evidence>
<feature type="region of interest" description="Disordered" evidence="7">
    <location>
        <begin position="42"/>
        <end position="65"/>
    </location>
</feature>
<evidence type="ECO:0000256" key="2">
    <source>
        <dbReference type="ARBA" id="ARBA00008142"/>
    </source>
</evidence>
<dbReference type="EMBL" id="JANPWB010000014">
    <property type="protein sequence ID" value="KAJ1098653.1"/>
    <property type="molecule type" value="Genomic_DNA"/>
</dbReference>
<dbReference type="Proteomes" id="UP001066276">
    <property type="component" value="Chromosome 10"/>
</dbReference>
<dbReference type="AlphaFoldDB" id="A0AAV7MC08"/>
<dbReference type="SUPFAM" id="SSF54919">
    <property type="entry name" value="Nucleoside diphosphate kinase, NDK"/>
    <property type="match status" value="1"/>
</dbReference>
<evidence type="ECO:0000313" key="9">
    <source>
        <dbReference type="EMBL" id="KAJ1098653.1"/>
    </source>
</evidence>
<dbReference type="SMART" id="SM00562">
    <property type="entry name" value="NDK"/>
    <property type="match status" value="1"/>
</dbReference>
<evidence type="ECO:0000259" key="8">
    <source>
        <dbReference type="SMART" id="SM00562"/>
    </source>
</evidence>
<evidence type="ECO:0000256" key="4">
    <source>
        <dbReference type="ARBA" id="ARBA00022679"/>
    </source>
</evidence>
<evidence type="ECO:0000256" key="1">
    <source>
        <dbReference type="ARBA" id="ARBA00001946"/>
    </source>
</evidence>
<gene>
    <name evidence="9" type="ORF">NDU88_003760</name>
</gene>
<dbReference type="EC" id="2.7.4.6" evidence="3"/>
<protein>
    <recommendedName>
        <fullName evidence="3">nucleoside-diphosphate kinase</fullName>
        <ecNumber evidence="3">2.7.4.6</ecNumber>
    </recommendedName>
</protein>
<comment type="caution">
    <text evidence="6">Lacks conserved residue(s) required for the propagation of feature annotation.</text>
</comment>
<comment type="similarity">
    <text evidence="2 6">Belongs to the NDK family.</text>
</comment>
<proteinExistence type="inferred from homology"/>
<dbReference type="CDD" id="cd04413">
    <property type="entry name" value="NDPk_I"/>
    <property type="match status" value="1"/>
</dbReference>
<dbReference type="FunFam" id="3.30.70.141:FF:000039">
    <property type="entry name" value="Nucleoside diphosphate kinase B"/>
    <property type="match status" value="1"/>
</dbReference>
<organism evidence="9 10">
    <name type="scientific">Pleurodeles waltl</name>
    <name type="common">Iberian ribbed newt</name>
    <dbReference type="NCBI Taxonomy" id="8319"/>
    <lineage>
        <taxon>Eukaryota</taxon>
        <taxon>Metazoa</taxon>
        <taxon>Chordata</taxon>
        <taxon>Craniata</taxon>
        <taxon>Vertebrata</taxon>
        <taxon>Euteleostomi</taxon>
        <taxon>Amphibia</taxon>
        <taxon>Batrachia</taxon>
        <taxon>Caudata</taxon>
        <taxon>Salamandroidea</taxon>
        <taxon>Salamandridae</taxon>
        <taxon>Pleurodelinae</taxon>
        <taxon>Pleurodeles</taxon>
    </lineage>
</organism>
<comment type="cofactor">
    <cofactor evidence="1">
        <name>Mg(2+)</name>
        <dbReference type="ChEBI" id="CHEBI:18420"/>
    </cofactor>
</comment>
<keyword evidence="5" id="KW-0418">Kinase</keyword>
<keyword evidence="10" id="KW-1185">Reference proteome</keyword>
<keyword evidence="4" id="KW-0808">Transferase</keyword>
<reference evidence="9" key="1">
    <citation type="journal article" date="2022" name="bioRxiv">
        <title>Sequencing and chromosome-scale assembly of the giantPleurodeles waltlgenome.</title>
        <authorList>
            <person name="Brown T."/>
            <person name="Elewa A."/>
            <person name="Iarovenko S."/>
            <person name="Subramanian E."/>
            <person name="Araus A.J."/>
            <person name="Petzold A."/>
            <person name="Susuki M."/>
            <person name="Suzuki K.-i.T."/>
            <person name="Hayashi T."/>
            <person name="Toyoda A."/>
            <person name="Oliveira C."/>
            <person name="Osipova E."/>
            <person name="Leigh N.D."/>
            <person name="Simon A."/>
            <person name="Yun M.H."/>
        </authorList>
    </citation>
    <scope>NUCLEOTIDE SEQUENCE</scope>
    <source>
        <strain evidence="9">20211129_DDA</strain>
        <tissue evidence="9">Liver</tissue>
    </source>
</reference>
<dbReference type="InterPro" id="IPR036850">
    <property type="entry name" value="NDK-like_dom_sf"/>
</dbReference>
<dbReference type="GO" id="GO:0004550">
    <property type="term" value="F:nucleoside diphosphate kinase activity"/>
    <property type="evidence" value="ECO:0007669"/>
    <property type="project" value="UniProtKB-EC"/>
</dbReference>
<dbReference type="PROSITE" id="PS51374">
    <property type="entry name" value="NDPK_LIKE"/>
    <property type="match status" value="1"/>
</dbReference>